<keyword evidence="7 13" id="KW-0547">Nucleotide-binding</keyword>
<reference evidence="16 17" key="1">
    <citation type="submission" date="2013-04" db="EMBL/GenBank/DDBJ databases">
        <title>Oceanococcus atlanticus 22II-S10r2 Genome Sequencing.</title>
        <authorList>
            <person name="Lai Q."/>
            <person name="Li G."/>
            <person name="Shao Z."/>
        </authorList>
    </citation>
    <scope>NUCLEOTIDE SEQUENCE [LARGE SCALE GENOMIC DNA]</scope>
    <source>
        <strain evidence="16 17">22II-S10r2</strain>
    </source>
</reference>
<keyword evidence="17" id="KW-1185">Reference proteome</keyword>
<dbReference type="GO" id="GO:0005524">
    <property type="term" value="F:ATP binding"/>
    <property type="evidence" value="ECO:0007669"/>
    <property type="project" value="UniProtKB-UniRule"/>
</dbReference>
<comment type="subunit">
    <text evidence="3 13">Tetramer of two alpha and two beta subunits.</text>
</comment>
<dbReference type="SUPFAM" id="SSF55681">
    <property type="entry name" value="Class II aaRS and biotin synthetases"/>
    <property type="match status" value="1"/>
</dbReference>
<evidence type="ECO:0000256" key="13">
    <source>
        <dbReference type="HAMAP-Rule" id="MF_00281"/>
    </source>
</evidence>
<dbReference type="SUPFAM" id="SSF46589">
    <property type="entry name" value="tRNA-binding arm"/>
    <property type="match status" value="1"/>
</dbReference>
<dbReference type="CDD" id="cd00496">
    <property type="entry name" value="PheRS_alpha_core"/>
    <property type="match status" value="1"/>
</dbReference>
<dbReference type="InterPro" id="IPR022911">
    <property type="entry name" value="Phe_tRNA_ligase_alpha1_bac"/>
</dbReference>
<dbReference type="PANTHER" id="PTHR11538:SF41">
    <property type="entry name" value="PHENYLALANINE--TRNA LIGASE, MITOCHONDRIAL"/>
    <property type="match status" value="1"/>
</dbReference>
<sequence length="337" mass="38099">MSNTHSLRESALAAVDAAQDLKALDELRVRYMGKKGEVTALLHGLKDATPDERKTLGQEVNRLKQDLQAAINARRDSLQEKALAEALESERIDISLPGRGESAGGVHPLTLIRERMVDIFQRAGFSVAEGPEIEDDYHNFEALNFPPDHPARAMHDTFYVDGESHLLRTHTSPVQVRTLKNSTPPVRVVAPGRVYRCDSDRTHSPMFTQLEGLYVARDVSFADLRADLEEFLNAFFDRDVRVRFRPSFFPFTEPSAEVDIEFVQRDGQSSWLEVAGCGLVHPNVLREAGVDPDNYSGYAFGFGIERMAMLYYGINDLRQFFENDLRFLKQFRSFAQA</sequence>
<evidence type="ECO:0000313" key="17">
    <source>
        <dbReference type="Proteomes" id="UP000192342"/>
    </source>
</evidence>
<dbReference type="Gene3D" id="3.30.930.10">
    <property type="entry name" value="Bira Bifunctional Protein, Domain 2"/>
    <property type="match status" value="1"/>
</dbReference>
<comment type="caution">
    <text evidence="16">The sequence shown here is derived from an EMBL/GenBank/DDBJ whole genome shotgun (WGS) entry which is preliminary data.</text>
</comment>
<dbReference type="HAMAP" id="MF_00281">
    <property type="entry name" value="Phe_tRNA_synth_alpha1"/>
    <property type="match status" value="1"/>
</dbReference>
<comment type="cofactor">
    <cofactor evidence="13">
        <name>Mg(2+)</name>
        <dbReference type="ChEBI" id="CHEBI:18420"/>
    </cofactor>
    <text evidence="13">Binds 2 magnesium ions per tetramer.</text>
</comment>
<keyword evidence="8 13" id="KW-0067">ATP-binding</keyword>
<keyword evidence="5 13" id="KW-0436">Ligase</keyword>
<comment type="catalytic activity">
    <reaction evidence="12 13">
        <text>tRNA(Phe) + L-phenylalanine + ATP = L-phenylalanyl-tRNA(Phe) + AMP + diphosphate + H(+)</text>
        <dbReference type="Rhea" id="RHEA:19413"/>
        <dbReference type="Rhea" id="RHEA-COMP:9668"/>
        <dbReference type="Rhea" id="RHEA-COMP:9699"/>
        <dbReference type="ChEBI" id="CHEBI:15378"/>
        <dbReference type="ChEBI" id="CHEBI:30616"/>
        <dbReference type="ChEBI" id="CHEBI:33019"/>
        <dbReference type="ChEBI" id="CHEBI:58095"/>
        <dbReference type="ChEBI" id="CHEBI:78442"/>
        <dbReference type="ChEBI" id="CHEBI:78531"/>
        <dbReference type="ChEBI" id="CHEBI:456215"/>
        <dbReference type="EC" id="6.1.1.20"/>
    </reaction>
</comment>
<dbReference type="PANTHER" id="PTHR11538">
    <property type="entry name" value="PHENYLALANYL-TRNA SYNTHETASE"/>
    <property type="match status" value="1"/>
</dbReference>
<dbReference type="GO" id="GO:0000287">
    <property type="term" value="F:magnesium ion binding"/>
    <property type="evidence" value="ECO:0007669"/>
    <property type="project" value="UniProtKB-UniRule"/>
</dbReference>
<name>A0A1Y1SBW8_9GAMM</name>
<dbReference type="GO" id="GO:0004826">
    <property type="term" value="F:phenylalanine-tRNA ligase activity"/>
    <property type="evidence" value="ECO:0007669"/>
    <property type="project" value="UniProtKB-UniRule"/>
</dbReference>
<comment type="subcellular location">
    <subcellularLocation>
        <location evidence="1 13">Cytoplasm</location>
    </subcellularLocation>
</comment>
<protein>
    <recommendedName>
        <fullName evidence="13">Phenylalanine--tRNA ligase alpha subunit</fullName>
        <ecNumber evidence="13">6.1.1.20</ecNumber>
    </recommendedName>
    <alternativeName>
        <fullName evidence="13">Phenylalanyl-tRNA synthetase alpha subunit</fullName>
        <shortName evidence="13">PheRS</shortName>
    </alternativeName>
</protein>
<dbReference type="InterPro" id="IPR004188">
    <property type="entry name" value="Phe-tRNA_ligase_II_N"/>
</dbReference>
<keyword evidence="11 13" id="KW-0030">Aminoacyl-tRNA synthetase</keyword>
<dbReference type="STRING" id="1317117.ATO7_12513"/>
<dbReference type="GO" id="GO:0006432">
    <property type="term" value="P:phenylalanyl-tRNA aminoacylation"/>
    <property type="evidence" value="ECO:0007669"/>
    <property type="project" value="UniProtKB-UniRule"/>
</dbReference>
<keyword evidence="6 13" id="KW-0479">Metal-binding</keyword>
<evidence type="ECO:0000256" key="6">
    <source>
        <dbReference type="ARBA" id="ARBA00022723"/>
    </source>
</evidence>
<feature type="coiled-coil region" evidence="14">
    <location>
        <begin position="53"/>
        <end position="80"/>
    </location>
</feature>
<evidence type="ECO:0000256" key="9">
    <source>
        <dbReference type="ARBA" id="ARBA00022842"/>
    </source>
</evidence>
<keyword evidence="4 13" id="KW-0963">Cytoplasm</keyword>
<keyword evidence="10 13" id="KW-0648">Protein biosynthesis</keyword>
<proteinExistence type="inferred from homology"/>
<feature type="binding site" evidence="13">
    <location>
        <position position="253"/>
    </location>
    <ligand>
        <name>Mg(2+)</name>
        <dbReference type="ChEBI" id="CHEBI:18420"/>
        <note>shared with beta subunit</note>
    </ligand>
</feature>
<evidence type="ECO:0000256" key="12">
    <source>
        <dbReference type="ARBA" id="ARBA00049255"/>
    </source>
</evidence>
<accession>A0A1Y1SBW8</accession>
<evidence type="ECO:0000259" key="15">
    <source>
        <dbReference type="PROSITE" id="PS50862"/>
    </source>
</evidence>
<dbReference type="InterPro" id="IPR004529">
    <property type="entry name" value="Phe-tRNA-synth_IIc_asu"/>
</dbReference>
<evidence type="ECO:0000256" key="5">
    <source>
        <dbReference type="ARBA" id="ARBA00022598"/>
    </source>
</evidence>
<evidence type="ECO:0000256" key="11">
    <source>
        <dbReference type="ARBA" id="ARBA00023146"/>
    </source>
</evidence>
<evidence type="ECO:0000256" key="7">
    <source>
        <dbReference type="ARBA" id="ARBA00022741"/>
    </source>
</evidence>
<comment type="similarity">
    <text evidence="2 13">Belongs to the class-II aminoacyl-tRNA synthetase family. Phe-tRNA synthetase alpha subunit type 1 subfamily.</text>
</comment>
<evidence type="ECO:0000256" key="10">
    <source>
        <dbReference type="ARBA" id="ARBA00022917"/>
    </source>
</evidence>
<dbReference type="Pfam" id="PF02912">
    <property type="entry name" value="Phe_tRNA-synt_N"/>
    <property type="match status" value="1"/>
</dbReference>
<gene>
    <name evidence="13 16" type="primary">pheS</name>
    <name evidence="16" type="ORF">ATO7_12513</name>
</gene>
<organism evidence="16 17">
    <name type="scientific">Oceanococcus atlanticus</name>
    <dbReference type="NCBI Taxonomy" id="1317117"/>
    <lineage>
        <taxon>Bacteria</taxon>
        <taxon>Pseudomonadati</taxon>
        <taxon>Pseudomonadota</taxon>
        <taxon>Gammaproteobacteria</taxon>
        <taxon>Chromatiales</taxon>
        <taxon>Oceanococcaceae</taxon>
        <taxon>Oceanococcus</taxon>
    </lineage>
</organism>
<dbReference type="EMBL" id="AQQV01000003">
    <property type="protein sequence ID" value="ORE86118.1"/>
    <property type="molecule type" value="Genomic_DNA"/>
</dbReference>
<dbReference type="OrthoDB" id="9800719at2"/>
<dbReference type="GO" id="GO:0005737">
    <property type="term" value="C:cytoplasm"/>
    <property type="evidence" value="ECO:0007669"/>
    <property type="project" value="UniProtKB-SubCell"/>
</dbReference>
<keyword evidence="9 13" id="KW-0460">Magnesium</keyword>
<evidence type="ECO:0000256" key="2">
    <source>
        <dbReference type="ARBA" id="ARBA00010207"/>
    </source>
</evidence>
<dbReference type="InterPro" id="IPR010978">
    <property type="entry name" value="tRNA-bd_arm"/>
</dbReference>
<evidence type="ECO:0000256" key="3">
    <source>
        <dbReference type="ARBA" id="ARBA00011209"/>
    </source>
</evidence>
<dbReference type="EC" id="6.1.1.20" evidence="13"/>
<dbReference type="AlphaFoldDB" id="A0A1Y1SBW8"/>
<feature type="domain" description="Aminoacyl-transfer RNA synthetases class-II family profile" evidence="15">
    <location>
        <begin position="112"/>
        <end position="330"/>
    </location>
</feature>
<evidence type="ECO:0000313" key="16">
    <source>
        <dbReference type="EMBL" id="ORE86118.1"/>
    </source>
</evidence>
<dbReference type="RefSeq" id="WP_083562220.1">
    <property type="nucleotide sequence ID" value="NZ_AQQV01000003.1"/>
</dbReference>
<evidence type="ECO:0000256" key="14">
    <source>
        <dbReference type="SAM" id="Coils"/>
    </source>
</evidence>
<dbReference type="PROSITE" id="PS50862">
    <property type="entry name" value="AA_TRNA_LIGASE_II"/>
    <property type="match status" value="1"/>
</dbReference>
<dbReference type="InterPro" id="IPR006195">
    <property type="entry name" value="aa-tRNA-synth_II"/>
</dbReference>
<dbReference type="Proteomes" id="UP000192342">
    <property type="component" value="Unassembled WGS sequence"/>
</dbReference>
<dbReference type="Pfam" id="PF01409">
    <property type="entry name" value="tRNA-synt_2d"/>
    <property type="match status" value="1"/>
</dbReference>
<dbReference type="NCBIfam" id="TIGR00468">
    <property type="entry name" value="pheS"/>
    <property type="match status" value="1"/>
</dbReference>
<dbReference type="InterPro" id="IPR045864">
    <property type="entry name" value="aa-tRNA-synth_II/BPL/LPL"/>
</dbReference>
<evidence type="ECO:0000256" key="8">
    <source>
        <dbReference type="ARBA" id="ARBA00022840"/>
    </source>
</evidence>
<evidence type="ECO:0000256" key="1">
    <source>
        <dbReference type="ARBA" id="ARBA00004496"/>
    </source>
</evidence>
<dbReference type="InterPro" id="IPR002319">
    <property type="entry name" value="Phenylalanyl-tRNA_Synthase"/>
</dbReference>
<dbReference type="FunFam" id="3.30.930.10:FF:000003">
    <property type="entry name" value="Phenylalanine--tRNA ligase alpha subunit"/>
    <property type="match status" value="1"/>
</dbReference>
<dbReference type="GO" id="GO:0000049">
    <property type="term" value="F:tRNA binding"/>
    <property type="evidence" value="ECO:0007669"/>
    <property type="project" value="InterPro"/>
</dbReference>
<evidence type="ECO:0000256" key="4">
    <source>
        <dbReference type="ARBA" id="ARBA00022490"/>
    </source>
</evidence>
<keyword evidence="14" id="KW-0175">Coiled coil</keyword>